<evidence type="ECO:0000313" key="3">
    <source>
        <dbReference type="EMBL" id="KAF2153506.1"/>
    </source>
</evidence>
<dbReference type="Pfam" id="PF02515">
    <property type="entry name" value="CoA_transf_3"/>
    <property type="match status" value="1"/>
</dbReference>
<dbReference type="Gene3D" id="3.40.50.10540">
    <property type="entry name" value="Crotonobetainyl-coa:carnitine coa-transferase, domain 1"/>
    <property type="match status" value="1"/>
</dbReference>
<evidence type="ECO:0000256" key="1">
    <source>
        <dbReference type="ARBA" id="ARBA00008383"/>
    </source>
</evidence>
<dbReference type="InterPro" id="IPR044855">
    <property type="entry name" value="CoA-Trfase_III_dom3_sf"/>
</dbReference>
<dbReference type="InterPro" id="IPR023606">
    <property type="entry name" value="CoA-Trfase_III_dom_1_sf"/>
</dbReference>
<name>A0A9P4MNA3_9PEZI</name>
<feature type="region of interest" description="Disordered" evidence="2">
    <location>
        <begin position="47"/>
        <end position="66"/>
    </location>
</feature>
<dbReference type="Proteomes" id="UP000799439">
    <property type="component" value="Unassembled WGS sequence"/>
</dbReference>
<dbReference type="InterPro" id="IPR003673">
    <property type="entry name" value="CoA-Trfase_fam_III"/>
</dbReference>
<sequence>MPSSPSPSLPPPLTGIRVLELAGLAPGPYAGLLLADYGASVLRIDRAHPSSHSSTPPPPTPDNLTRRKSSIAIDLKSPSGRAFLLSLIPHADILIDPFRPGVLESLGLAPSELEKINPRLITARMTGFRRDGKYSAMAGHDINYLSVSGVLSLLGRKGEAPYAPGNLLGDFAGGGLVLFSGILLALTQRAVTGRGQVVEANMVDGAAHLASFPRLALKTPMWDRERGENVLDGGCPWYDTYSTKDEGEYMAVGALEPQFFAALVKGLGLDKSWNVRRMDRGTWGALRREMEEKFRSRTRREWEEVFDGTDACCTPVLGHKELEKGGYDQRPIVTLRESPGLAVATAVEDNRDAAQGQGKGVDGSGWKARGLAPGHGGEEVLQNWTGWQKGKEYDVVKGGLVLADDRRKAKL</sequence>
<dbReference type="Gene3D" id="3.30.1540.10">
    <property type="entry name" value="formyl-coa transferase, domain 3"/>
    <property type="match status" value="1"/>
</dbReference>
<dbReference type="EMBL" id="ML996085">
    <property type="protein sequence ID" value="KAF2153506.1"/>
    <property type="molecule type" value="Genomic_DNA"/>
</dbReference>
<dbReference type="PANTHER" id="PTHR48228">
    <property type="entry name" value="SUCCINYL-COA--D-CITRAMALATE COA-TRANSFERASE"/>
    <property type="match status" value="1"/>
</dbReference>
<proteinExistence type="inferred from homology"/>
<dbReference type="GO" id="GO:0003824">
    <property type="term" value="F:catalytic activity"/>
    <property type="evidence" value="ECO:0007669"/>
    <property type="project" value="InterPro"/>
</dbReference>
<dbReference type="AlphaFoldDB" id="A0A9P4MNA3"/>
<reference evidence="3" key="1">
    <citation type="journal article" date="2020" name="Stud. Mycol.">
        <title>101 Dothideomycetes genomes: a test case for predicting lifestyles and emergence of pathogens.</title>
        <authorList>
            <person name="Haridas S."/>
            <person name="Albert R."/>
            <person name="Binder M."/>
            <person name="Bloem J."/>
            <person name="Labutti K."/>
            <person name="Salamov A."/>
            <person name="Andreopoulos B."/>
            <person name="Baker S."/>
            <person name="Barry K."/>
            <person name="Bills G."/>
            <person name="Bluhm B."/>
            <person name="Cannon C."/>
            <person name="Castanera R."/>
            <person name="Culley D."/>
            <person name="Daum C."/>
            <person name="Ezra D."/>
            <person name="Gonzalez J."/>
            <person name="Henrissat B."/>
            <person name="Kuo A."/>
            <person name="Liang C."/>
            <person name="Lipzen A."/>
            <person name="Lutzoni F."/>
            <person name="Magnuson J."/>
            <person name="Mondo S."/>
            <person name="Nolan M."/>
            <person name="Ohm R."/>
            <person name="Pangilinan J."/>
            <person name="Park H.-J."/>
            <person name="Ramirez L."/>
            <person name="Alfaro M."/>
            <person name="Sun H."/>
            <person name="Tritt A."/>
            <person name="Yoshinaga Y."/>
            <person name="Zwiers L.-H."/>
            <person name="Turgeon B."/>
            <person name="Goodwin S."/>
            <person name="Spatafora J."/>
            <person name="Crous P."/>
            <person name="Grigoriev I."/>
        </authorList>
    </citation>
    <scope>NUCLEOTIDE SEQUENCE</scope>
    <source>
        <strain evidence="3">CBS 260.36</strain>
    </source>
</reference>
<keyword evidence="4" id="KW-1185">Reference proteome</keyword>
<evidence type="ECO:0000313" key="4">
    <source>
        <dbReference type="Proteomes" id="UP000799439"/>
    </source>
</evidence>
<dbReference type="PANTHER" id="PTHR48228:SF5">
    <property type="entry name" value="ALPHA-METHYLACYL-COA RACEMASE"/>
    <property type="match status" value="1"/>
</dbReference>
<evidence type="ECO:0000256" key="2">
    <source>
        <dbReference type="SAM" id="MobiDB-lite"/>
    </source>
</evidence>
<accession>A0A9P4MNA3</accession>
<protein>
    <submittedName>
        <fullName evidence="3">CoA-transferase family III</fullName>
    </submittedName>
</protein>
<gene>
    <name evidence="3" type="ORF">K461DRAFT_278319</name>
</gene>
<organism evidence="3 4">
    <name type="scientific">Myriangium duriaei CBS 260.36</name>
    <dbReference type="NCBI Taxonomy" id="1168546"/>
    <lineage>
        <taxon>Eukaryota</taxon>
        <taxon>Fungi</taxon>
        <taxon>Dikarya</taxon>
        <taxon>Ascomycota</taxon>
        <taxon>Pezizomycotina</taxon>
        <taxon>Dothideomycetes</taxon>
        <taxon>Dothideomycetidae</taxon>
        <taxon>Myriangiales</taxon>
        <taxon>Myriangiaceae</taxon>
        <taxon>Myriangium</taxon>
    </lineage>
</organism>
<dbReference type="InterPro" id="IPR050509">
    <property type="entry name" value="CoA-transferase_III"/>
</dbReference>
<dbReference type="OrthoDB" id="16747at2759"/>
<feature type="region of interest" description="Disordered" evidence="2">
    <location>
        <begin position="351"/>
        <end position="377"/>
    </location>
</feature>
<comment type="caution">
    <text evidence="3">The sequence shown here is derived from an EMBL/GenBank/DDBJ whole genome shotgun (WGS) entry which is preliminary data.</text>
</comment>
<comment type="similarity">
    <text evidence="1">Belongs to the CoA-transferase III family.</text>
</comment>
<dbReference type="SUPFAM" id="SSF89796">
    <property type="entry name" value="CoA-transferase family III (CaiB/BaiF)"/>
    <property type="match status" value="1"/>
</dbReference>